<reference evidence="7 8" key="1">
    <citation type="submission" date="2017-08" db="EMBL/GenBank/DDBJ databases">
        <title>Infants hospitalized years apart are colonized by the same room-sourced microbial strains.</title>
        <authorList>
            <person name="Brooks B."/>
            <person name="Olm M.R."/>
            <person name="Firek B.A."/>
            <person name="Baker R."/>
            <person name="Thomas B.C."/>
            <person name="Morowitz M.J."/>
            <person name="Banfield J.F."/>
        </authorList>
    </citation>
    <scope>NUCLEOTIDE SEQUENCE [LARGE SCALE GENOMIC DNA]</scope>
    <source>
        <strain evidence="7">S2_006_000_R1_57</strain>
    </source>
</reference>
<feature type="transmembrane region" description="Helical" evidence="6">
    <location>
        <begin position="451"/>
        <end position="470"/>
    </location>
</feature>
<feature type="transmembrane region" description="Helical" evidence="6">
    <location>
        <begin position="370"/>
        <end position="389"/>
    </location>
</feature>
<evidence type="ECO:0000256" key="3">
    <source>
        <dbReference type="ARBA" id="ARBA00022989"/>
    </source>
</evidence>
<organism evidence="7 8">
    <name type="scientific">Lawsonella clevelandensis</name>
    <dbReference type="NCBI Taxonomy" id="1528099"/>
    <lineage>
        <taxon>Bacteria</taxon>
        <taxon>Bacillati</taxon>
        <taxon>Actinomycetota</taxon>
        <taxon>Actinomycetes</taxon>
        <taxon>Mycobacteriales</taxon>
        <taxon>Lawsonellaceae</taxon>
        <taxon>Lawsonella</taxon>
    </lineage>
</organism>
<dbReference type="InterPro" id="IPR002293">
    <property type="entry name" value="AA/rel_permease1"/>
</dbReference>
<keyword evidence="2 6" id="KW-0812">Transmembrane</keyword>
<protein>
    <submittedName>
        <fullName evidence="7">Amino acid permease</fullName>
    </submittedName>
</protein>
<dbReference type="PANTHER" id="PTHR43243">
    <property type="entry name" value="INNER MEMBRANE TRANSPORTER YGJI-RELATED"/>
    <property type="match status" value="1"/>
</dbReference>
<proteinExistence type="predicted"/>
<dbReference type="Gene3D" id="1.20.1740.10">
    <property type="entry name" value="Amino acid/polyamine transporter I"/>
    <property type="match status" value="1"/>
</dbReference>
<dbReference type="RefSeq" id="WP_290598727.1">
    <property type="nucleotide sequence ID" value="NZ_CAKZIO010000013.1"/>
</dbReference>
<evidence type="ECO:0000256" key="2">
    <source>
        <dbReference type="ARBA" id="ARBA00022692"/>
    </source>
</evidence>
<dbReference type="PIRSF" id="PIRSF006060">
    <property type="entry name" value="AA_transporter"/>
    <property type="match status" value="1"/>
</dbReference>
<evidence type="ECO:0000313" key="8">
    <source>
        <dbReference type="Proteomes" id="UP000248606"/>
    </source>
</evidence>
<feature type="transmembrane region" description="Helical" evidence="6">
    <location>
        <begin position="427"/>
        <end position="445"/>
    </location>
</feature>
<feature type="transmembrane region" description="Helical" evidence="6">
    <location>
        <begin position="71"/>
        <end position="93"/>
    </location>
</feature>
<keyword evidence="4 6" id="KW-0472">Membrane</keyword>
<dbReference type="Pfam" id="PF13520">
    <property type="entry name" value="AA_permease_2"/>
    <property type="match status" value="1"/>
</dbReference>
<dbReference type="Proteomes" id="UP000248606">
    <property type="component" value="Unassembled WGS sequence"/>
</dbReference>
<feature type="transmembrane region" description="Helical" evidence="6">
    <location>
        <begin position="203"/>
        <end position="221"/>
    </location>
</feature>
<keyword evidence="3 6" id="KW-1133">Transmembrane helix</keyword>
<comment type="caution">
    <text evidence="7">The sequence shown here is derived from an EMBL/GenBank/DDBJ whole genome shotgun (WGS) entry which is preliminary data.</text>
</comment>
<feature type="transmembrane region" description="Helical" evidence="6">
    <location>
        <begin position="114"/>
        <end position="138"/>
    </location>
</feature>
<comment type="subcellular location">
    <subcellularLocation>
        <location evidence="1">Membrane</location>
        <topology evidence="1">Multi-pass membrane protein</topology>
    </subcellularLocation>
</comment>
<dbReference type="GO" id="GO:0015171">
    <property type="term" value="F:amino acid transmembrane transporter activity"/>
    <property type="evidence" value="ECO:0007669"/>
    <property type="project" value="TreeGrafter"/>
</dbReference>
<sequence>MRSAKSPFIRQPIRDIVNQSGTGTNRNDDGSGPTLSKSISTFELAMMGVGSTVGTGIFYVFTVAVPEAGPSVILAFLIAAVTAGLTALCYAELASFIPTSGSSYTYTYATLGELVAYLVGWCLLLEYAVSGAAVAVGWSEYLNDFLQRVFGWQLPAYLSVAPWSNGSFTGFSINLPAIVLVAICCGLLMAGTRESARANAVMVILKIAVLFMFAVVAFTGFKSGNYHPFAPMGMAGVGTAAGSIFFSFIGLDVISTASEEVEHPHRTIPRALIIALIVVTAIYMLVAVAAVGAQEQGLFKHQKAGLSQILEHVTGSGVFSVILSAAAVISIFSITLMTIFGQTRILFAMSRDGMIPKGFARIHPRTHTPLMNTGITCAVVAVLAGFLPLEYLSDMVSIGTLTAFAVVSLGVIILRHTNPTTERGFRVPLYPVTPIISIAACLYLISQLHPVTWATLAVWLLLACITYAAYGYRHSALRKRLLEEESADAIATTTDSASTIAASTVAGDIIPPNSHDADTHSTDVAHNTVQSASGSGSTNGGSASGDSGDTDTDDQ</sequence>
<evidence type="ECO:0000256" key="1">
    <source>
        <dbReference type="ARBA" id="ARBA00004141"/>
    </source>
</evidence>
<evidence type="ECO:0000256" key="6">
    <source>
        <dbReference type="SAM" id="Phobius"/>
    </source>
</evidence>
<feature type="transmembrane region" description="Helical" evidence="6">
    <location>
        <begin position="395"/>
        <end position="415"/>
    </location>
</feature>
<evidence type="ECO:0000256" key="5">
    <source>
        <dbReference type="SAM" id="MobiDB-lite"/>
    </source>
</evidence>
<dbReference type="AlphaFoldDB" id="A0A2W5I9K3"/>
<feature type="region of interest" description="Disordered" evidence="5">
    <location>
        <begin position="508"/>
        <end position="555"/>
    </location>
</feature>
<feature type="transmembrane region" description="Helical" evidence="6">
    <location>
        <begin position="272"/>
        <end position="293"/>
    </location>
</feature>
<accession>A0A2W5I9K3</accession>
<feature type="transmembrane region" description="Helical" evidence="6">
    <location>
        <begin position="171"/>
        <end position="191"/>
    </location>
</feature>
<dbReference type="EMBL" id="QFOZ01000007">
    <property type="protein sequence ID" value="PZP88781.1"/>
    <property type="molecule type" value="Genomic_DNA"/>
</dbReference>
<name>A0A2W5I9K3_9ACTN</name>
<feature type="transmembrane region" description="Helical" evidence="6">
    <location>
        <begin position="44"/>
        <end position="65"/>
    </location>
</feature>
<evidence type="ECO:0000313" key="7">
    <source>
        <dbReference type="EMBL" id="PZP88781.1"/>
    </source>
</evidence>
<dbReference type="PANTHER" id="PTHR43243:SF24">
    <property type="entry name" value="CATIONIC AMINO ACID TRANSPORT INTEGRAL MEMBRANE PROTEIN ROCE-RELATED"/>
    <property type="match status" value="1"/>
</dbReference>
<dbReference type="GO" id="GO:0016020">
    <property type="term" value="C:membrane"/>
    <property type="evidence" value="ECO:0007669"/>
    <property type="project" value="UniProtKB-SubCell"/>
</dbReference>
<gene>
    <name evidence="7" type="ORF">DI579_05320</name>
</gene>
<feature type="transmembrane region" description="Helical" evidence="6">
    <location>
        <begin position="313"/>
        <end position="341"/>
    </location>
</feature>
<feature type="transmembrane region" description="Helical" evidence="6">
    <location>
        <begin position="233"/>
        <end position="251"/>
    </location>
</feature>
<evidence type="ECO:0000256" key="4">
    <source>
        <dbReference type="ARBA" id="ARBA00023136"/>
    </source>
</evidence>